<dbReference type="Pfam" id="PF25597">
    <property type="entry name" value="SH3_retrovirus"/>
    <property type="match status" value="1"/>
</dbReference>
<comment type="caution">
    <text evidence="6">The sequence shown here is derived from an EMBL/GenBank/DDBJ whole genome shotgun (WGS) entry which is preliminary data.</text>
</comment>
<feature type="compositionally biased region" description="Pro residues" evidence="1">
    <location>
        <begin position="1076"/>
        <end position="1089"/>
    </location>
</feature>
<dbReference type="Pfam" id="PF22936">
    <property type="entry name" value="Pol_BBD"/>
    <property type="match status" value="1"/>
</dbReference>
<protein>
    <submittedName>
        <fullName evidence="6">Putative ribonuclease H-like domain-containing protein</fullName>
    </submittedName>
</protein>
<feature type="domain" description="Retroviral polymerase SH3-like" evidence="5">
    <location>
        <begin position="339"/>
        <end position="382"/>
    </location>
</feature>
<feature type="domain" description="GAG-pre-integrase" evidence="3">
    <location>
        <begin position="213"/>
        <end position="285"/>
    </location>
</feature>
<reference evidence="6" key="1">
    <citation type="journal article" date="2019" name="Sci. Rep.">
        <title>Draft genome of Tanacetum cinerariifolium, the natural source of mosquito coil.</title>
        <authorList>
            <person name="Yamashiro T."/>
            <person name="Shiraishi A."/>
            <person name="Satake H."/>
            <person name="Nakayama K."/>
        </authorList>
    </citation>
    <scope>NUCLEOTIDE SEQUENCE</scope>
</reference>
<evidence type="ECO:0000313" key="6">
    <source>
        <dbReference type="EMBL" id="GEX01055.1"/>
    </source>
</evidence>
<dbReference type="InterPro" id="IPR025724">
    <property type="entry name" value="GAG-pre-integrase_dom"/>
</dbReference>
<feature type="domain" description="Reverse transcriptase Ty1/copia-type" evidence="2">
    <location>
        <begin position="655"/>
        <end position="775"/>
    </location>
</feature>
<dbReference type="Pfam" id="PF07727">
    <property type="entry name" value="RVT_2"/>
    <property type="match status" value="1"/>
</dbReference>
<feature type="region of interest" description="Disordered" evidence="1">
    <location>
        <begin position="1070"/>
        <end position="1089"/>
    </location>
</feature>
<dbReference type="AlphaFoldDB" id="A0A699H1B9"/>
<evidence type="ECO:0000256" key="1">
    <source>
        <dbReference type="SAM" id="MobiDB-lite"/>
    </source>
</evidence>
<evidence type="ECO:0000259" key="3">
    <source>
        <dbReference type="Pfam" id="PF13976"/>
    </source>
</evidence>
<sequence length="1089" mass="121152">MPLLNPQRHVVPTTVLPQSKLVPINAIRPVSTAIPKISVTSPRRYINRSPSPKANTFPLKVTAAKAPMVNAAKVFQGNGKWKPKWPILDHVSRNPQHALKDKGVIDSGCSRHITGNMSYLSEFVELNEGYVAFGGNLKCGKISGKGKIKKGKLDFDDVYFVKELKFNLVSVSQMCDKKNSVLFTDTECLVLSPGFKLPDEIQVLLRVLRKNNMYNVDLKNTIPSGDLTCLFAKATLNEYNLWHRRLGHINFKTMNKLVKGNFVRGLQSKVFENNNTCVACKKGKQHRASCKTKPGGKARITKPQNKTPYELLHGRKLSIGFMRPFGYLVTILNTLGFLGKFDGKVDKGFLVGYSVSSKAFRVFNSRTRIVQETLHVNFLENKPNVAGCGPTWLFDIDTLTKTMTYQPVTAGNQSNPSVSVQEQIEAKKAGEENVQQYVLFPVWSSGFTNPRNTGGDATFDKKEPEFEGRKPEFEVNVSPSSRYRNFSAKFEDFSYNNINEDNVVGSLVLAVGQRSPNSTNTFSAAGPSNVASNLTHGKSSCIDTSQYPDDPNMPELEDITYFDDEDDVSAEADFNNLETSITVSLIPTTRVHKYHPVTQIIGDLSLATQTRSMTRVAKDQGRISQIHNDDFHTCMFACFLSQEEPKRSYWYQMGFRNKNDERGIIVRNKARLVAQGHTKEEGINYEEVFAPVARIEAIRLFLAYTSFMGFMVYQMDVKSAFLYGTIEEEVYVCQPPGFEDPDYPNKVYKGVKALCGLHQAPRALKQKKDRIFISHDKYVAKTLRNFGLQPGKSTSTPIDTEKPLLKDPHGEDVDVHTYRTMIGSLIIEDLYISQGQATLGLVVSKDSTFDLVAYSDSDYASESLDRKSTTKGCQFFGCRLISWQCKKQTVMATSSTKADYVAAARVNTPRCDEDRLKLMELTIFLLPSDEKVRVEVSAVDLQVNDVMRLQALVDKKKVIIMEATIRDALCLNDTEGVECLPNKEIFAEKQVGDLSTHTTKYTSPALIQKVFSNIRRVRKGCSGVETPLFEGMIVALEVGKGADEVNVDDVPAVGVAAEGVVSAADVVPTAVEEPSIPSPTPPTPPPQPS</sequence>
<evidence type="ECO:0000259" key="2">
    <source>
        <dbReference type="Pfam" id="PF07727"/>
    </source>
</evidence>
<dbReference type="InterPro" id="IPR054722">
    <property type="entry name" value="PolX-like_BBD"/>
</dbReference>
<evidence type="ECO:0000259" key="4">
    <source>
        <dbReference type="Pfam" id="PF22936"/>
    </source>
</evidence>
<dbReference type="EMBL" id="BKCJ010084870">
    <property type="protein sequence ID" value="GEX01055.1"/>
    <property type="molecule type" value="Genomic_DNA"/>
</dbReference>
<name>A0A699H1B9_TANCI</name>
<dbReference type="Pfam" id="PF13976">
    <property type="entry name" value="gag_pre-integrs"/>
    <property type="match status" value="1"/>
</dbReference>
<dbReference type="CDD" id="cd09272">
    <property type="entry name" value="RNase_HI_RT_Ty1"/>
    <property type="match status" value="1"/>
</dbReference>
<accession>A0A699H1B9</accession>
<dbReference type="PANTHER" id="PTHR11439">
    <property type="entry name" value="GAG-POL-RELATED RETROTRANSPOSON"/>
    <property type="match status" value="1"/>
</dbReference>
<organism evidence="6">
    <name type="scientific">Tanacetum cinerariifolium</name>
    <name type="common">Dalmatian daisy</name>
    <name type="synonym">Chrysanthemum cinerariifolium</name>
    <dbReference type="NCBI Taxonomy" id="118510"/>
    <lineage>
        <taxon>Eukaryota</taxon>
        <taxon>Viridiplantae</taxon>
        <taxon>Streptophyta</taxon>
        <taxon>Embryophyta</taxon>
        <taxon>Tracheophyta</taxon>
        <taxon>Spermatophyta</taxon>
        <taxon>Magnoliopsida</taxon>
        <taxon>eudicotyledons</taxon>
        <taxon>Gunneridae</taxon>
        <taxon>Pentapetalae</taxon>
        <taxon>asterids</taxon>
        <taxon>campanulids</taxon>
        <taxon>Asterales</taxon>
        <taxon>Asteraceae</taxon>
        <taxon>Asteroideae</taxon>
        <taxon>Anthemideae</taxon>
        <taxon>Anthemidinae</taxon>
        <taxon>Tanacetum</taxon>
    </lineage>
</organism>
<gene>
    <name evidence="6" type="ORF">Tci_273030</name>
</gene>
<dbReference type="PANTHER" id="PTHR11439:SF495">
    <property type="entry name" value="REVERSE TRANSCRIPTASE, RNA-DEPENDENT DNA POLYMERASE-RELATED"/>
    <property type="match status" value="1"/>
</dbReference>
<dbReference type="InterPro" id="IPR013103">
    <property type="entry name" value="RVT_2"/>
</dbReference>
<evidence type="ECO:0000259" key="5">
    <source>
        <dbReference type="Pfam" id="PF25597"/>
    </source>
</evidence>
<feature type="domain" description="Retrovirus-related Pol polyprotein from transposon TNT 1-94-like beta-barrel" evidence="4">
    <location>
        <begin position="104"/>
        <end position="177"/>
    </location>
</feature>
<proteinExistence type="predicted"/>
<dbReference type="InterPro" id="IPR057670">
    <property type="entry name" value="SH3_retrovirus"/>
</dbReference>